<dbReference type="EMBL" id="NKTX01000072">
    <property type="protein sequence ID" value="PYD79377.1"/>
    <property type="molecule type" value="Genomic_DNA"/>
</dbReference>
<sequence>MTLHHAHNGYLTVAARLAVQAGGCAMSEDQTGIVLRPVIAGTLVPVRVARDGTIRLGSRPCSERQMIALMAGLKRVEQHHTSGGRV</sequence>
<reference evidence="1 2" key="1">
    <citation type="submission" date="2017-07" db="EMBL/GenBank/DDBJ databases">
        <title>A draft genome sequence of Komagataeibacter oboediens LMG 18849.</title>
        <authorList>
            <person name="Skraban J."/>
            <person name="Cleenwerck I."/>
            <person name="Vandamme P."/>
            <person name="Trcek J."/>
        </authorList>
    </citation>
    <scope>NUCLEOTIDE SEQUENCE [LARGE SCALE GENOMIC DNA]</scope>
    <source>
        <strain evidence="1 2">LMG 18849</strain>
    </source>
</reference>
<organism evidence="1 2">
    <name type="scientific">Komagataeibacter oboediens</name>
    <dbReference type="NCBI Taxonomy" id="65958"/>
    <lineage>
        <taxon>Bacteria</taxon>
        <taxon>Pseudomonadati</taxon>
        <taxon>Pseudomonadota</taxon>
        <taxon>Alphaproteobacteria</taxon>
        <taxon>Acetobacterales</taxon>
        <taxon>Acetobacteraceae</taxon>
        <taxon>Komagataeibacter</taxon>
    </lineage>
</organism>
<dbReference type="RefSeq" id="WP_110507633.1">
    <property type="nucleotide sequence ID" value="NZ_NKTX01000072.1"/>
</dbReference>
<dbReference type="Proteomes" id="UP000247417">
    <property type="component" value="Unassembled WGS sequence"/>
</dbReference>
<dbReference type="AlphaFoldDB" id="A0A318QI63"/>
<proteinExistence type="predicted"/>
<accession>A0A318QI63</accession>
<evidence type="ECO:0000313" key="2">
    <source>
        <dbReference type="Proteomes" id="UP000247417"/>
    </source>
</evidence>
<gene>
    <name evidence="1" type="ORF">CFR80_15145</name>
</gene>
<comment type="caution">
    <text evidence="1">The sequence shown here is derived from an EMBL/GenBank/DDBJ whole genome shotgun (WGS) entry which is preliminary data.</text>
</comment>
<name>A0A318QI63_9PROT</name>
<evidence type="ECO:0000313" key="1">
    <source>
        <dbReference type="EMBL" id="PYD79377.1"/>
    </source>
</evidence>
<protein>
    <submittedName>
        <fullName evidence="1">Uncharacterized protein</fullName>
    </submittedName>
</protein>